<feature type="domain" description="Gfo/Idh/MocA-like oxidoreductase N-terminal" evidence="3">
    <location>
        <begin position="21"/>
        <end position="135"/>
    </location>
</feature>
<reference evidence="5 6" key="1">
    <citation type="journal article" date="2004" name="Environ. Microbiol.">
        <title>Phylogeny-function analysis of (meta)genomic libraries: screening for expression of ribosomal RNA genes by large-insert library fluorescent in situ hybridization (LIL-FISH).</title>
        <authorList>
            <person name="Leveau J.H."/>
            <person name="Gerards S."/>
            <person name="de Boer W."/>
            <person name="van Veen J.A."/>
        </authorList>
    </citation>
    <scope>NUCLEOTIDE SEQUENCE [LARGE SCALE GENOMIC DNA]</scope>
    <source>
        <strain evidence="5 6">Ter331</strain>
    </source>
</reference>
<reference evidence="6" key="6">
    <citation type="submission" date="2011-05" db="EMBL/GenBank/DDBJ databases">
        <title>Complete sequence of Collimonas fungivorans Ter331.</title>
        <authorList>
            <person name="Leveau J.H."/>
        </authorList>
    </citation>
    <scope>NUCLEOTIDE SEQUENCE [LARGE SCALE GENOMIC DNA]</scope>
    <source>
        <strain evidence="6">Ter331</strain>
    </source>
</reference>
<dbReference type="GO" id="GO:0016491">
    <property type="term" value="F:oxidoreductase activity"/>
    <property type="evidence" value="ECO:0007669"/>
    <property type="project" value="UniProtKB-KW"/>
</dbReference>
<dbReference type="Pfam" id="PF01408">
    <property type="entry name" value="GFO_IDH_MocA"/>
    <property type="match status" value="1"/>
</dbReference>
<reference evidence="5 6" key="5">
    <citation type="journal article" date="2011" name="ISME J.">
        <title>Dual transcriptional profiling of a bacterial/fungal confrontation: Collimonas fungivorans versus Aspergillus niger.</title>
        <authorList>
            <person name="Mela F."/>
            <person name="Fritsche K."/>
            <person name="de Boer W."/>
            <person name="van Veen J.A."/>
            <person name="de Graaff L.H."/>
            <person name="van den Berg M."/>
            <person name="Leveau J.H."/>
        </authorList>
    </citation>
    <scope>NUCLEOTIDE SEQUENCE [LARGE SCALE GENOMIC DNA]</scope>
    <source>
        <strain evidence="5 6">Ter331</strain>
    </source>
</reference>
<comment type="similarity">
    <text evidence="1">Belongs to the Gfo/Idh/MocA family.</text>
</comment>
<evidence type="ECO:0000259" key="4">
    <source>
        <dbReference type="Pfam" id="PF02894"/>
    </source>
</evidence>
<dbReference type="Gene3D" id="3.30.360.10">
    <property type="entry name" value="Dihydrodipicolinate Reductase, domain 2"/>
    <property type="match status" value="1"/>
</dbReference>
<dbReference type="SUPFAM" id="SSF51735">
    <property type="entry name" value="NAD(P)-binding Rossmann-fold domains"/>
    <property type="match status" value="1"/>
</dbReference>
<evidence type="ECO:0000259" key="3">
    <source>
        <dbReference type="Pfam" id="PF01408"/>
    </source>
</evidence>
<reference evidence="5 6" key="3">
    <citation type="journal article" date="2008" name="FEMS Microbiol. Ecol.">
        <title>Identification and characterization of genes underlying chitinolysis in Collimonas fungivorans Ter331.</title>
        <authorList>
            <person name="Fritsche K."/>
            <person name="de Boer W."/>
            <person name="Gerards S."/>
            <person name="van den Berg M."/>
            <person name="van Veen J.A."/>
            <person name="Leveau J.H."/>
        </authorList>
    </citation>
    <scope>NUCLEOTIDE SEQUENCE [LARGE SCALE GENOMIC DNA]</scope>
    <source>
        <strain evidence="5 6">Ter331</strain>
    </source>
</reference>
<dbReference type="STRING" id="1005048.CFU_1393"/>
<dbReference type="EC" id="1.1.1.-" evidence="5"/>
<dbReference type="eggNOG" id="COG0673">
    <property type="taxonomic scope" value="Bacteria"/>
</dbReference>
<protein>
    <submittedName>
        <fullName evidence="5">Oxidoreductase</fullName>
        <ecNumber evidence="5">1.1.1.-</ecNumber>
    </submittedName>
</protein>
<sequence>MAYLPSGLNHHESTENTMPMLNIGLLGYGFAGATFHAPLIGHSGRTALSAIASSQAEAAAQAWPEARIVAGLDALLADDGLDCIVIATPNDTHFEFARRTLAAGKHVVVDKPVTLSAEEARILARTAADSKLLLAPFHNRRWDGDFRTVQALIASGRLGHITHFESHFDRFRPAVRQRWREDASNGGGLLYDLGPHLVDQALTLFGAPQNVSATIGTYREQAKADDYVHLQLGYADKQVVLHASALSALEAPRFTIHGRRGSYLKTGLDSQEDQLKAGLRPGQPGWAKNPPGLIREVEGELDLRGELSTLDGAYVEFYRALAASIQDGAPFPVTADAAVGVAEILELARQSNGEGRRLPYAATGW</sequence>
<name>G0AJL0_COLFT</name>
<dbReference type="KEGG" id="cfu:CFU_1393"/>
<organism evidence="5 6">
    <name type="scientific">Collimonas fungivorans (strain Ter331)</name>
    <dbReference type="NCBI Taxonomy" id="1005048"/>
    <lineage>
        <taxon>Bacteria</taxon>
        <taxon>Pseudomonadati</taxon>
        <taxon>Pseudomonadota</taxon>
        <taxon>Betaproteobacteria</taxon>
        <taxon>Burkholderiales</taxon>
        <taxon>Oxalobacteraceae</taxon>
        <taxon>Collimonas</taxon>
    </lineage>
</organism>
<dbReference type="Pfam" id="PF02894">
    <property type="entry name" value="GFO_IDH_MocA_C"/>
    <property type="match status" value="1"/>
</dbReference>
<evidence type="ECO:0000313" key="6">
    <source>
        <dbReference type="Proteomes" id="UP000008392"/>
    </source>
</evidence>
<reference evidence="5 6" key="4">
    <citation type="journal article" date="2010" name="Environ. Microbiol.">
        <title>The bacterial genus Collimonas: mycophagy, weathering and other adaptive solutions to life in oligotrophic soil environments.</title>
        <authorList>
            <person name="Leveau J.H."/>
            <person name="Uroz S."/>
            <person name="de Boer W."/>
        </authorList>
    </citation>
    <scope>NUCLEOTIDE SEQUENCE [LARGE SCALE GENOMIC DNA]</scope>
    <source>
        <strain evidence="5 6">Ter331</strain>
    </source>
</reference>
<dbReference type="AlphaFoldDB" id="G0AJL0"/>
<dbReference type="GO" id="GO:0000166">
    <property type="term" value="F:nucleotide binding"/>
    <property type="evidence" value="ECO:0007669"/>
    <property type="project" value="InterPro"/>
</dbReference>
<dbReference type="Gene3D" id="3.40.50.720">
    <property type="entry name" value="NAD(P)-binding Rossmann-like Domain"/>
    <property type="match status" value="1"/>
</dbReference>
<feature type="domain" description="Gfo/Idh/MocA-like oxidoreductase C-terminal" evidence="4">
    <location>
        <begin position="152"/>
        <end position="357"/>
    </location>
</feature>
<dbReference type="PANTHER" id="PTHR43708:SF5">
    <property type="entry name" value="CONSERVED EXPRESSED OXIDOREDUCTASE (EUROFUNG)-RELATED"/>
    <property type="match status" value="1"/>
</dbReference>
<accession>G0AJL0</accession>
<reference evidence="5 6" key="2">
    <citation type="journal article" date="2006" name="J. Microbiol. Methods">
        <title>Genomic flank-sequencing of plasposon insertion sites for rapid identification of functional genes.</title>
        <authorList>
            <person name="Leveau J.H."/>
            <person name="Gerards S."/>
            <person name="Fritsche K."/>
            <person name="Zondag G."/>
            <person name="van Veen J.A."/>
        </authorList>
    </citation>
    <scope>NUCLEOTIDE SEQUENCE [LARGE SCALE GENOMIC DNA]</scope>
    <source>
        <strain evidence="5 6">Ter331</strain>
    </source>
</reference>
<dbReference type="InterPro" id="IPR036291">
    <property type="entry name" value="NAD(P)-bd_dom_sf"/>
</dbReference>
<dbReference type="InterPro" id="IPR004104">
    <property type="entry name" value="Gfo/Idh/MocA-like_OxRdtase_C"/>
</dbReference>
<proteinExistence type="inferred from homology"/>
<evidence type="ECO:0000256" key="2">
    <source>
        <dbReference type="ARBA" id="ARBA00023002"/>
    </source>
</evidence>
<dbReference type="NCBIfam" id="NF008607">
    <property type="entry name" value="PRK11579.1"/>
    <property type="match status" value="1"/>
</dbReference>
<dbReference type="HOGENOM" id="CLU_023194_19_1_4"/>
<gene>
    <name evidence="5" type="ordered locus">CFU_1393</name>
</gene>
<dbReference type="Proteomes" id="UP000008392">
    <property type="component" value="Chromosome"/>
</dbReference>
<dbReference type="InterPro" id="IPR051317">
    <property type="entry name" value="Gfo/Idh/MocA_oxidoreduct"/>
</dbReference>
<dbReference type="InterPro" id="IPR000683">
    <property type="entry name" value="Gfo/Idh/MocA-like_OxRdtase_N"/>
</dbReference>
<dbReference type="PANTHER" id="PTHR43708">
    <property type="entry name" value="CONSERVED EXPRESSED OXIDOREDUCTASE (EUROFUNG)"/>
    <property type="match status" value="1"/>
</dbReference>
<evidence type="ECO:0000313" key="5">
    <source>
        <dbReference type="EMBL" id="AEK61225.1"/>
    </source>
</evidence>
<keyword evidence="6" id="KW-1185">Reference proteome</keyword>
<keyword evidence="2 5" id="KW-0560">Oxidoreductase</keyword>
<dbReference type="EMBL" id="CP002745">
    <property type="protein sequence ID" value="AEK61225.1"/>
    <property type="molecule type" value="Genomic_DNA"/>
</dbReference>
<evidence type="ECO:0000256" key="1">
    <source>
        <dbReference type="ARBA" id="ARBA00010928"/>
    </source>
</evidence>